<dbReference type="GO" id="GO:0016298">
    <property type="term" value="F:lipase activity"/>
    <property type="evidence" value="ECO:0007669"/>
    <property type="project" value="InterPro"/>
</dbReference>
<dbReference type="AlphaFoldDB" id="A0AAV1J277"/>
<dbReference type="EMBL" id="CAVLEF010000004">
    <property type="protein sequence ID" value="CAK1542968.1"/>
    <property type="molecule type" value="Genomic_DNA"/>
</dbReference>
<dbReference type="PRINTS" id="PR00821">
    <property type="entry name" value="TAGLIPASE"/>
</dbReference>
<evidence type="ECO:0000256" key="5">
    <source>
        <dbReference type="SAM" id="SignalP"/>
    </source>
</evidence>
<dbReference type="GO" id="GO:0005615">
    <property type="term" value="C:extracellular space"/>
    <property type="evidence" value="ECO:0007669"/>
    <property type="project" value="TreeGrafter"/>
</dbReference>
<evidence type="ECO:0000313" key="8">
    <source>
        <dbReference type="Proteomes" id="UP001497472"/>
    </source>
</evidence>
<dbReference type="Proteomes" id="UP001497472">
    <property type="component" value="Unassembled WGS sequence"/>
</dbReference>
<dbReference type="PANTHER" id="PTHR11610">
    <property type="entry name" value="LIPASE"/>
    <property type="match status" value="1"/>
</dbReference>
<dbReference type="InterPro" id="IPR013818">
    <property type="entry name" value="Lipase"/>
</dbReference>
<protein>
    <recommendedName>
        <fullName evidence="6">Lipase domain-containing protein</fullName>
    </recommendedName>
</protein>
<keyword evidence="8" id="KW-1185">Reference proteome</keyword>
<evidence type="ECO:0000256" key="1">
    <source>
        <dbReference type="ARBA" id="ARBA00004613"/>
    </source>
</evidence>
<proteinExistence type="inferred from homology"/>
<organism evidence="7 8">
    <name type="scientific">Leptosia nina</name>
    <dbReference type="NCBI Taxonomy" id="320188"/>
    <lineage>
        <taxon>Eukaryota</taxon>
        <taxon>Metazoa</taxon>
        <taxon>Ecdysozoa</taxon>
        <taxon>Arthropoda</taxon>
        <taxon>Hexapoda</taxon>
        <taxon>Insecta</taxon>
        <taxon>Pterygota</taxon>
        <taxon>Neoptera</taxon>
        <taxon>Endopterygota</taxon>
        <taxon>Lepidoptera</taxon>
        <taxon>Glossata</taxon>
        <taxon>Ditrysia</taxon>
        <taxon>Papilionoidea</taxon>
        <taxon>Pieridae</taxon>
        <taxon>Pierinae</taxon>
        <taxon>Leptosia</taxon>
    </lineage>
</organism>
<keyword evidence="3" id="KW-0964">Secreted</keyword>
<dbReference type="GO" id="GO:0016042">
    <property type="term" value="P:lipid catabolic process"/>
    <property type="evidence" value="ECO:0007669"/>
    <property type="project" value="TreeGrafter"/>
</dbReference>
<evidence type="ECO:0000256" key="2">
    <source>
        <dbReference type="ARBA" id="ARBA00010701"/>
    </source>
</evidence>
<name>A0AAV1J277_9NEOP</name>
<dbReference type="SUPFAM" id="SSF53474">
    <property type="entry name" value="alpha/beta-Hydrolases"/>
    <property type="match status" value="1"/>
</dbReference>
<evidence type="ECO:0000259" key="6">
    <source>
        <dbReference type="Pfam" id="PF00151"/>
    </source>
</evidence>
<dbReference type="CDD" id="cd00707">
    <property type="entry name" value="Pancreat_lipase_like"/>
    <property type="match status" value="1"/>
</dbReference>
<dbReference type="InterPro" id="IPR029058">
    <property type="entry name" value="AB_hydrolase_fold"/>
</dbReference>
<comment type="subcellular location">
    <subcellularLocation>
        <location evidence="1">Secreted</location>
    </subcellularLocation>
</comment>
<evidence type="ECO:0000313" key="7">
    <source>
        <dbReference type="EMBL" id="CAK1542968.1"/>
    </source>
</evidence>
<accession>A0AAV1J277</accession>
<dbReference type="Gene3D" id="3.40.50.1820">
    <property type="entry name" value="alpha/beta hydrolase"/>
    <property type="match status" value="1"/>
</dbReference>
<feature type="signal peptide" evidence="5">
    <location>
        <begin position="1"/>
        <end position="20"/>
    </location>
</feature>
<evidence type="ECO:0000256" key="4">
    <source>
        <dbReference type="RuleBase" id="RU004262"/>
    </source>
</evidence>
<feature type="domain" description="Lipase" evidence="6">
    <location>
        <begin position="104"/>
        <end position="340"/>
    </location>
</feature>
<evidence type="ECO:0000256" key="3">
    <source>
        <dbReference type="ARBA" id="ARBA00022525"/>
    </source>
</evidence>
<feature type="chain" id="PRO_5043696016" description="Lipase domain-containing protein" evidence="5">
    <location>
        <begin position="21"/>
        <end position="351"/>
    </location>
</feature>
<comment type="similarity">
    <text evidence="2 4">Belongs to the AB hydrolase superfamily. Lipase family.</text>
</comment>
<comment type="caution">
    <text evidence="7">The sequence shown here is derived from an EMBL/GenBank/DDBJ whole genome shotgun (WGS) entry which is preliminary data.</text>
</comment>
<dbReference type="InterPro" id="IPR033906">
    <property type="entry name" value="Lipase_N"/>
</dbReference>
<keyword evidence="5" id="KW-0732">Signal</keyword>
<reference evidence="7 8" key="1">
    <citation type="submission" date="2023-11" db="EMBL/GenBank/DDBJ databases">
        <authorList>
            <person name="Okamura Y."/>
        </authorList>
    </citation>
    <scope>NUCLEOTIDE SEQUENCE [LARGE SCALE GENOMIC DNA]</scope>
</reference>
<dbReference type="Pfam" id="PF00151">
    <property type="entry name" value="Lipase"/>
    <property type="match status" value="1"/>
</dbReference>
<gene>
    <name evidence="7" type="ORF">LNINA_LOCUS2813</name>
</gene>
<sequence length="351" mass="38226">MTPGLELLHILQILILGIQAANLPAPAQFSFRSIVDAALPAIHPIVAAGSDRCETLKNLLGVTYEQMQQKNQSVFNDKLNLDLITKSGNTKYNFSEPLTRMLLTKSIYILIHGYLENSDGIMVQAIAPELLKHNVKVFALDGRDVIGLEYFRSSTYVRFMGERLGGLLTDVIKRGQKPYRINLIGHSLGAHIAGVAGQEVYRDTGQRLGRITGLDPAGPCFSNVSLDSRLDPTDADYVDVIHTNAGILGLNEPVGHKDYYPNNGMSQLGCFLSTCDHSRAWELFAESINNQQNFPARKCDNWTSFLNGNCTSNGITYMGLNSKGGNPGLYFLTTASSTPYGLGPAGIGGNI</sequence>
<dbReference type="InterPro" id="IPR000734">
    <property type="entry name" value="TAG_lipase"/>
</dbReference>